<accession>A0ACC2H687</accession>
<evidence type="ECO:0000313" key="1">
    <source>
        <dbReference type="EMBL" id="KAJ8011401.1"/>
    </source>
</evidence>
<organism evidence="1 2">
    <name type="scientific">Dallia pectoralis</name>
    <name type="common">Alaska blackfish</name>
    <dbReference type="NCBI Taxonomy" id="75939"/>
    <lineage>
        <taxon>Eukaryota</taxon>
        <taxon>Metazoa</taxon>
        <taxon>Chordata</taxon>
        <taxon>Craniata</taxon>
        <taxon>Vertebrata</taxon>
        <taxon>Euteleostomi</taxon>
        <taxon>Actinopterygii</taxon>
        <taxon>Neopterygii</taxon>
        <taxon>Teleostei</taxon>
        <taxon>Protacanthopterygii</taxon>
        <taxon>Esociformes</taxon>
        <taxon>Umbridae</taxon>
        <taxon>Dallia</taxon>
    </lineage>
</organism>
<evidence type="ECO:0000313" key="2">
    <source>
        <dbReference type="Proteomes" id="UP001157502"/>
    </source>
</evidence>
<comment type="caution">
    <text evidence="1">The sequence shown here is derived from an EMBL/GenBank/DDBJ whole genome shotgun (WGS) entry which is preliminary data.</text>
</comment>
<keyword evidence="2" id="KW-1185">Reference proteome</keyword>
<protein>
    <submittedName>
        <fullName evidence="1">Uncharacterized protein</fullName>
    </submittedName>
</protein>
<gene>
    <name evidence="1" type="ORF">DPEC_G00057810</name>
</gene>
<proteinExistence type="predicted"/>
<dbReference type="EMBL" id="CM055732">
    <property type="protein sequence ID" value="KAJ8011401.1"/>
    <property type="molecule type" value="Genomic_DNA"/>
</dbReference>
<name>A0ACC2H687_DALPE</name>
<sequence length="119" mass="12428">MGTDGRRGRGTKPTGVRGDVGTAGENSDQAHVTDGDCRPHATAFGFRPVPVKPAEQQELAGGDGCCCMGRLPPRQLNEKQASSHLLSKICSEASMVPLNIHSNSQPHLPAVPQSSSTSP</sequence>
<reference evidence="1" key="1">
    <citation type="submission" date="2021-05" db="EMBL/GenBank/DDBJ databases">
        <authorList>
            <person name="Pan Q."/>
            <person name="Jouanno E."/>
            <person name="Zahm M."/>
            <person name="Klopp C."/>
            <person name="Cabau C."/>
            <person name="Louis A."/>
            <person name="Berthelot C."/>
            <person name="Parey E."/>
            <person name="Roest Crollius H."/>
            <person name="Montfort J."/>
            <person name="Robinson-Rechavi M."/>
            <person name="Bouchez O."/>
            <person name="Lampietro C."/>
            <person name="Lopez Roques C."/>
            <person name="Donnadieu C."/>
            <person name="Postlethwait J."/>
            <person name="Bobe J."/>
            <person name="Dillon D."/>
            <person name="Chandos A."/>
            <person name="von Hippel F."/>
            <person name="Guiguen Y."/>
        </authorList>
    </citation>
    <scope>NUCLEOTIDE SEQUENCE</scope>
    <source>
        <strain evidence="1">YG-Jan2019</strain>
    </source>
</reference>
<dbReference type="Proteomes" id="UP001157502">
    <property type="component" value="Chromosome 5"/>
</dbReference>